<proteinExistence type="predicted"/>
<protein>
    <submittedName>
        <fullName evidence="2">Putative membrane protein</fullName>
    </submittedName>
</protein>
<dbReference type="EMBL" id="JACCFM010000001">
    <property type="protein sequence ID" value="NYJ18953.1"/>
    <property type="molecule type" value="Genomic_DNA"/>
</dbReference>
<keyword evidence="1" id="KW-0472">Membrane</keyword>
<dbReference type="Pfam" id="PF09900">
    <property type="entry name" value="DUF2127"/>
    <property type="match status" value="1"/>
</dbReference>
<evidence type="ECO:0000313" key="3">
    <source>
        <dbReference type="Proteomes" id="UP000537260"/>
    </source>
</evidence>
<feature type="transmembrane region" description="Helical" evidence="1">
    <location>
        <begin position="137"/>
        <end position="155"/>
    </location>
</feature>
<feature type="transmembrane region" description="Helical" evidence="1">
    <location>
        <begin position="113"/>
        <end position="131"/>
    </location>
</feature>
<evidence type="ECO:0000313" key="2">
    <source>
        <dbReference type="EMBL" id="NYJ18953.1"/>
    </source>
</evidence>
<accession>A0A7Z0J5L1</accession>
<keyword evidence="1" id="KW-0812">Transmembrane</keyword>
<dbReference type="InterPro" id="IPR021125">
    <property type="entry name" value="DUF2127"/>
</dbReference>
<keyword evidence="3" id="KW-1185">Reference proteome</keyword>
<comment type="caution">
    <text evidence="2">The sequence shown here is derived from an EMBL/GenBank/DDBJ whole genome shotgun (WGS) entry which is preliminary data.</text>
</comment>
<gene>
    <name evidence="2" type="ORF">HNR05_000744</name>
</gene>
<evidence type="ECO:0000256" key="1">
    <source>
        <dbReference type="SAM" id="Phobius"/>
    </source>
</evidence>
<organism evidence="2 3">
    <name type="scientific">Glaciibacter psychrotolerans</name>
    <dbReference type="NCBI Taxonomy" id="670054"/>
    <lineage>
        <taxon>Bacteria</taxon>
        <taxon>Bacillati</taxon>
        <taxon>Actinomycetota</taxon>
        <taxon>Actinomycetes</taxon>
        <taxon>Micrococcales</taxon>
        <taxon>Microbacteriaceae</taxon>
        <taxon>Glaciibacter</taxon>
    </lineage>
</organism>
<keyword evidence="1" id="KW-1133">Transmembrane helix</keyword>
<name>A0A7Z0J5L1_9MICO</name>
<feature type="transmembrane region" description="Helical" evidence="1">
    <location>
        <begin position="87"/>
        <end position="106"/>
    </location>
</feature>
<dbReference type="RefSeq" id="WP_179577788.1">
    <property type="nucleotide sequence ID" value="NZ_JACCFM010000001.1"/>
</dbReference>
<dbReference type="AlphaFoldDB" id="A0A7Z0J5L1"/>
<feature type="transmembrane region" description="Helical" evidence="1">
    <location>
        <begin position="24"/>
        <end position="44"/>
    </location>
</feature>
<dbReference type="Proteomes" id="UP000537260">
    <property type="component" value="Unassembled WGS sequence"/>
</dbReference>
<reference evidence="2 3" key="1">
    <citation type="submission" date="2020-07" db="EMBL/GenBank/DDBJ databases">
        <title>Sequencing the genomes of 1000 actinobacteria strains.</title>
        <authorList>
            <person name="Klenk H.-P."/>
        </authorList>
    </citation>
    <scope>NUCLEOTIDE SEQUENCE [LARGE SCALE GENOMIC DNA]</scope>
    <source>
        <strain evidence="2 3">LI1</strain>
    </source>
</reference>
<sequence>MKAITPGRPASRARIAELAYRIGIWLKAIDGLIELVTGVLLWVAPSVLRAALAPIVSTDADDRFIRHLVATAAGRLDTGIAAGAPQIIIIFLLSHGIIKLVLAYCLIRGYHWVYPYAIGVLGLFALYQIYAVIRSPSIGSIIFLLLDLVIVALIWREARLVRAR</sequence>